<feature type="transmembrane region" description="Helical" evidence="15">
    <location>
        <begin position="155"/>
        <end position="176"/>
    </location>
</feature>
<keyword evidence="8 15" id="KW-0378">Hydrolase</keyword>
<dbReference type="SMART" id="SM00116">
    <property type="entry name" value="CBS"/>
    <property type="match status" value="2"/>
</dbReference>
<accession>A0A7G9YS92</accession>
<evidence type="ECO:0000256" key="12">
    <source>
        <dbReference type="ARBA" id="ARBA00023122"/>
    </source>
</evidence>
<dbReference type="InterPro" id="IPR008915">
    <property type="entry name" value="Peptidase_M50"/>
</dbReference>
<evidence type="ECO:0000259" key="19">
    <source>
        <dbReference type="PROSITE" id="PS51371"/>
    </source>
</evidence>
<keyword evidence="4 15" id="KW-0645">Protease</keyword>
<keyword evidence="11 15" id="KW-0482">Metalloprotease</keyword>
<feature type="binding site" evidence="17">
    <location>
        <position position="76"/>
    </location>
    <ligand>
        <name>Zn(2+)</name>
        <dbReference type="ChEBI" id="CHEBI:29105"/>
        <note>catalytic</note>
    </ligand>
</feature>
<feature type="domain" description="CBS" evidence="19">
    <location>
        <begin position="263"/>
        <end position="322"/>
    </location>
</feature>
<keyword evidence="14" id="KW-0028">Amino-acid biosynthesis</keyword>
<protein>
    <recommendedName>
        <fullName evidence="15">Zinc metalloprotease</fullName>
    </recommendedName>
</protein>
<evidence type="ECO:0000256" key="5">
    <source>
        <dbReference type="ARBA" id="ARBA00022692"/>
    </source>
</evidence>
<dbReference type="GO" id="GO:0008237">
    <property type="term" value="F:metallopeptidase activity"/>
    <property type="evidence" value="ECO:0007669"/>
    <property type="project" value="UniProtKB-UniRule"/>
</dbReference>
<evidence type="ECO:0000256" key="16">
    <source>
        <dbReference type="PIRSR" id="PIRSR006404-1"/>
    </source>
</evidence>
<feature type="domain" description="CBS" evidence="19">
    <location>
        <begin position="329"/>
        <end position="384"/>
    </location>
</feature>
<dbReference type="SUPFAM" id="SSF54631">
    <property type="entry name" value="CBS-domain pair"/>
    <property type="match status" value="1"/>
</dbReference>
<gene>
    <name evidence="20" type="ORF">CGMOHENL_00019</name>
</gene>
<dbReference type="GO" id="GO:0009086">
    <property type="term" value="P:methionine biosynthetic process"/>
    <property type="evidence" value="ECO:0007669"/>
    <property type="project" value="UniProtKB-KW"/>
</dbReference>
<dbReference type="PANTHER" id="PTHR39188">
    <property type="entry name" value="MEMBRANE-ASSOCIATED ZINC METALLOPROTEASE M50B"/>
    <property type="match status" value="1"/>
</dbReference>
<dbReference type="AlphaFoldDB" id="A0A7G9YS92"/>
<evidence type="ECO:0000256" key="3">
    <source>
        <dbReference type="ARBA" id="ARBA00022475"/>
    </source>
</evidence>
<keyword evidence="14" id="KW-0486">Methionine biosynthesis</keyword>
<evidence type="ECO:0000256" key="6">
    <source>
        <dbReference type="ARBA" id="ARBA00022723"/>
    </source>
</evidence>
<evidence type="ECO:0000256" key="2">
    <source>
        <dbReference type="ARBA" id="ARBA00007931"/>
    </source>
</evidence>
<dbReference type="GO" id="GO:0006508">
    <property type="term" value="P:proteolysis"/>
    <property type="evidence" value="ECO:0007669"/>
    <property type="project" value="UniProtKB-KW"/>
</dbReference>
<dbReference type="PANTHER" id="PTHR39188:SF3">
    <property type="entry name" value="STAGE IV SPORULATION PROTEIN FB"/>
    <property type="match status" value="1"/>
</dbReference>
<dbReference type="GO" id="GO:0005886">
    <property type="term" value="C:plasma membrane"/>
    <property type="evidence" value="ECO:0007669"/>
    <property type="project" value="UniProtKB-SubCell"/>
</dbReference>
<dbReference type="Pfam" id="PF02163">
    <property type="entry name" value="Peptidase_M50"/>
    <property type="match status" value="2"/>
</dbReference>
<feature type="active site" evidence="16">
    <location>
        <position position="77"/>
    </location>
</feature>
<dbReference type="Pfam" id="PF00571">
    <property type="entry name" value="CBS"/>
    <property type="match status" value="2"/>
</dbReference>
<dbReference type="InterPro" id="IPR046342">
    <property type="entry name" value="CBS_dom_sf"/>
</dbReference>
<keyword evidence="10 15" id="KW-1133">Transmembrane helix</keyword>
<sequence>MKWSYKIGSIGGIPIKLHLSFLIILLIFIWIFAVNDFRIKTLGIIIGFGGMNISTWLKYLLGAIASVLFFSTILFHELSHSFVAKSYGTKIRSITLFVLGGVAQMEEIPKEPRKEAKISAAGPAFSLSIGALAYAIYYIFGPVSLTAPGATFKDAALIVVGIVAFYNVLLGLFNLIPAFPMDGGRILRAWFATRMSYIDATKKAVAVGESFAFAMGIFGLLTLNVGGLWLIFIAIFIYFGASAEEKATIISVTLEGVKARDVMTAVPNVVYVPPDMTLNQLVDVMFRTKHIGYPVQEEQSSPVLGVITFGDVRQIPASKRDTTRVEEVMKREIITIGPDADASDALKLMSIKNIGRLIVMADGQMVGIISRTDLMRAVQFRGKE</sequence>
<keyword evidence="9 15" id="KW-0862">Zinc</keyword>
<evidence type="ECO:0000256" key="1">
    <source>
        <dbReference type="ARBA" id="ARBA00004651"/>
    </source>
</evidence>
<dbReference type="PROSITE" id="PS51371">
    <property type="entry name" value="CBS"/>
    <property type="match status" value="2"/>
</dbReference>
<keyword evidence="7" id="KW-0677">Repeat</keyword>
<feature type="transmembrane region" description="Helical" evidence="15">
    <location>
        <begin position="118"/>
        <end position="140"/>
    </location>
</feature>
<keyword evidence="3 15" id="KW-1003">Cell membrane</keyword>
<keyword evidence="13 15" id="KW-0472">Membrane</keyword>
<evidence type="ECO:0000256" key="7">
    <source>
        <dbReference type="ARBA" id="ARBA00022737"/>
    </source>
</evidence>
<evidence type="ECO:0000256" key="18">
    <source>
        <dbReference type="PROSITE-ProRule" id="PRU00703"/>
    </source>
</evidence>
<evidence type="ECO:0000313" key="20">
    <source>
        <dbReference type="EMBL" id="QNO50876.1"/>
    </source>
</evidence>
<evidence type="ECO:0000256" key="11">
    <source>
        <dbReference type="ARBA" id="ARBA00023049"/>
    </source>
</evidence>
<dbReference type="Gene3D" id="3.10.580.10">
    <property type="entry name" value="CBS-domain"/>
    <property type="match status" value="1"/>
</dbReference>
<dbReference type="EMBL" id="MT631454">
    <property type="protein sequence ID" value="QNO50876.1"/>
    <property type="molecule type" value="Genomic_DNA"/>
</dbReference>
<dbReference type="CDD" id="cd04801">
    <property type="entry name" value="CBS_pair_peptidase_M50"/>
    <property type="match status" value="1"/>
</dbReference>
<dbReference type="GO" id="GO:0046872">
    <property type="term" value="F:metal ion binding"/>
    <property type="evidence" value="ECO:0007669"/>
    <property type="project" value="UniProtKB-UniRule"/>
</dbReference>
<organism evidence="20">
    <name type="scientific">Candidatus Methanophagaceae archaeon ANME-1 ERB6</name>
    <dbReference type="NCBI Taxonomy" id="2759912"/>
    <lineage>
        <taxon>Archaea</taxon>
        <taxon>Methanobacteriati</taxon>
        <taxon>Methanobacteriota</taxon>
        <taxon>Stenosarchaea group</taxon>
        <taxon>Methanomicrobia</taxon>
        <taxon>Candidatus Methanophagales</taxon>
        <taxon>Candidatus Methanophagaceae</taxon>
    </lineage>
</organism>
<comment type="similarity">
    <text evidence="2 15">Belongs to the peptidase M50B family.</text>
</comment>
<feature type="transmembrane region" description="Helical" evidence="15">
    <location>
        <begin position="15"/>
        <end position="35"/>
    </location>
</feature>
<dbReference type="CDD" id="cd06164">
    <property type="entry name" value="S2P-M50_SpoIVFB_CBS"/>
    <property type="match status" value="1"/>
</dbReference>
<dbReference type="InterPro" id="IPR016483">
    <property type="entry name" value="UCP006404_Pept_M50_CBS"/>
</dbReference>
<feature type="transmembrane region" description="Helical" evidence="15">
    <location>
        <begin position="56"/>
        <end position="75"/>
    </location>
</feature>
<dbReference type="PIRSF" id="PIRSF006404">
    <property type="entry name" value="UCP006404_Pept_M50_CBS"/>
    <property type="match status" value="1"/>
</dbReference>
<feature type="binding site" evidence="17">
    <location>
        <position position="80"/>
    </location>
    <ligand>
        <name>Zn(2+)</name>
        <dbReference type="ChEBI" id="CHEBI:29105"/>
        <note>catalytic</note>
    </ligand>
</feature>
<proteinExistence type="inferred from homology"/>
<evidence type="ECO:0000256" key="10">
    <source>
        <dbReference type="ARBA" id="ARBA00022989"/>
    </source>
</evidence>
<feature type="binding site" evidence="17">
    <location>
        <position position="182"/>
    </location>
    <ligand>
        <name>Zn(2+)</name>
        <dbReference type="ChEBI" id="CHEBI:29105"/>
        <note>catalytic</note>
    </ligand>
</feature>
<dbReference type="InterPro" id="IPR000644">
    <property type="entry name" value="CBS_dom"/>
</dbReference>
<keyword evidence="5 15" id="KW-0812">Transmembrane</keyword>
<evidence type="ECO:0000256" key="15">
    <source>
        <dbReference type="PIRNR" id="PIRNR006404"/>
    </source>
</evidence>
<feature type="transmembrane region" description="Helical" evidence="15">
    <location>
        <begin position="211"/>
        <end position="239"/>
    </location>
</feature>
<evidence type="ECO:0000256" key="13">
    <source>
        <dbReference type="ARBA" id="ARBA00023136"/>
    </source>
</evidence>
<comment type="cofactor">
    <cofactor evidence="15 17">
        <name>Zn(2+)</name>
        <dbReference type="ChEBI" id="CHEBI:29105"/>
    </cofactor>
    <text evidence="15 17">Binds 1 zinc ion per subunit.</text>
</comment>
<evidence type="ECO:0000256" key="9">
    <source>
        <dbReference type="ARBA" id="ARBA00022833"/>
    </source>
</evidence>
<evidence type="ECO:0000256" key="8">
    <source>
        <dbReference type="ARBA" id="ARBA00022801"/>
    </source>
</evidence>
<keyword evidence="6 15" id="KW-0479">Metal-binding</keyword>
<evidence type="ECO:0000256" key="14">
    <source>
        <dbReference type="ARBA" id="ARBA00023167"/>
    </source>
</evidence>
<name>A0A7G9YS92_9EURY</name>
<comment type="subcellular location">
    <subcellularLocation>
        <location evidence="1 15">Cell membrane</location>
        <topology evidence="1 15">Multi-pass membrane protein</topology>
    </subcellularLocation>
</comment>
<keyword evidence="12 18" id="KW-0129">CBS domain</keyword>
<evidence type="ECO:0000256" key="17">
    <source>
        <dbReference type="PIRSR" id="PIRSR006404-2"/>
    </source>
</evidence>
<reference evidence="20" key="1">
    <citation type="submission" date="2020-06" db="EMBL/GenBank/DDBJ databases">
        <title>Unique genomic features of the anaerobic methanotrophic archaea.</title>
        <authorList>
            <person name="Chadwick G.L."/>
            <person name="Skennerton C.T."/>
            <person name="Laso-Perez R."/>
            <person name="Leu A.O."/>
            <person name="Speth D.R."/>
            <person name="Yu H."/>
            <person name="Morgan-Lang C."/>
            <person name="Hatzenpichler R."/>
            <person name="Goudeau D."/>
            <person name="Malmstrom R."/>
            <person name="Brazelton W.J."/>
            <person name="Woyke T."/>
            <person name="Hallam S.J."/>
            <person name="Tyson G.W."/>
            <person name="Wegener G."/>
            <person name="Boetius A."/>
            <person name="Orphan V."/>
        </authorList>
    </citation>
    <scope>NUCLEOTIDE SEQUENCE</scope>
</reference>
<evidence type="ECO:0000256" key="4">
    <source>
        <dbReference type="ARBA" id="ARBA00022670"/>
    </source>
</evidence>